<protein>
    <submittedName>
        <fullName evidence="2">Uncharacterized protein</fullName>
    </submittedName>
</protein>
<dbReference type="AlphaFoldDB" id="E9J8C7"/>
<organism>
    <name type="scientific">Solenopsis invicta</name>
    <name type="common">Red imported fire ant</name>
    <name type="synonym">Solenopsis wagneri</name>
    <dbReference type="NCBI Taxonomy" id="13686"/>
    <lineage>
        <taxon>Eukaryota</taxon>
        <taxon>Metazoa</taxon>
        <taxon>Ecdysozoa</taxon>
        <taxon>Arthropoda</taxon>
        <taxon>Hexapoda</taxon>
        <taxon>Insecta</taxon>
        <taxon>Pterygota</taxon>
        <taxon>Neoptera</taxon>
        <taxon>Endopterygota</taxon>
        <taxon>Hymenoptera</taxon>
        <taxon>Apocrita</taxon>
        <taxon>Aculeata</taxon>
        <taxon>Formicoidea</taxon>
        <taxon>Formicidae</taxon>
        <taxon>Myrmicinae</taxon>
        <taxon>Solenopsis</taxon>
    </lineage>
</organism>
<dbReference type="HOGENOM" id="CLU_2549592_0_0_1"/>
<proteinExistence type="predicted"/>
<feature type="transmembrane region" description="Helical" evidence="1">
    <location>
        <begin position="48"/>
        <end position="67"/>
    </location>
</feature>
<evidence type="ECO:0000313" key="2">
    <source>
        <dbReference type="EMBL" id="EFZ10926.1"/>
    </source>
</evidence>
<dbReference type="EMBL" id="GL768974">
    <property type="protein sequence ID" value="EFZ10926.1"/>
    <property type="molecule type" value="Genomic_DNA"/>
</dbReference>
<sequence length="83" mass="9746">LFSRLDLTYTYDYYWFLTWSLLGGIDISGLFACQDLTLCDVLHRSHRLFSTIVGLGVLAFCFVHKFYKFRFFGTRNTPNMTIT</sequence>
<feature type="non-terminal residue" evidence="2">
    <location>
        <position position="1"/>
    </location>
</feature>
<accession>E9J8C7</accession>
<name>E9J8C7_SOLIN</name>
<keyword evidence="1" id="KW-0472">Membrane</keyword>
<keyword evidence="1" id="KW-1133">Transmembrane helix</keyword>
<evidence type="ECO:0000256" key="1">
    <source>
        <dbReference type="SAM" id="Phobius"/>
    </source>
</evidence>
<feature type="transmembrane region" description="Helical" evidence="1">
    <location>
        <begin position="13"/>
        <end position="36"/>
    </location>
</feature>
<keyword evidence="1" id="KW-0812">Transmembrane</keyword>
<gene>
    <name evidence="2" type="ORF">SINV_06747</name>
</gene>
<reference evidence="2" key="1">
    <citation type="journal article" date="2011" name="Proc. Natl. Acad. Sci. U.S.A.">
        <title>The genome of the fire ant Solenopsis invicta.</title>
        <authorList>
            <person name="Wurm Y."/>
            <person name="Wang J."/>
            <person name="Riba-Grognuz O."/>
            <person name="Corona M."/>
            <person name="Nygaard S."/>
            <person name="Hunt B.G."/>
            <person name="Ingram K.K."/>
            <person name="Falquet L."/>
            <person name="Nipitwattanaphon M."/>
            <person name="Gotzek D."/>
            <person name="Dijkstra M.B."/>
            <person name="Oettler J."/>
            <person name="Comtesse F."/>
            <person name="Shih C.J."/>
            <person name="Wu W.J."/>
            <person name="Yang C.C."/>
            <person name="Thomas J."/>
            <person name="Beaudoing E."/>
            <person name="Pradervand S."/>
            <person name="Flegel V."/>
            <person name="Cook E.D."/>
            <person name="Fabbretti R."/>
            <person name="Stockinger H."/>
            <person name="Long L."/>
            <person name="Farmerie W.G."/>
            <person name="Oakey J."/>
            <person name="Boomsma J.J."/>
            <person name="Pamilo P."/>
            <person name="Yi S.V."/>
            <person name="Heinze J."/>
            <person name="Goodisman M.A."/>
            <person name="Farinelli L."/>
            <person name="Harshman K."/>
            <person name="Hulo N."/>
            <person name="Cerutti L."/>
            <person name="Xenarios I."/>
            <person name="Shoemaker D."/>
            <person name="Keller L."/>
        </authorList>
    </citation>
    <scope>NUCLEOTIDE SEQUENCE [LARGE SCALE GENOMIC DNA]</scope>
</reference>
<feature type="non-terminal residue" evidence="2">
    <location>
        <position position="83"/>
    </location>
</feature>